<evidence type="ECO:0000256" key="1">
    <source>
        <dbReference type="ARBA" id="ARBA00022793"/>
    </source>
</evidence>
<dbReference type="PANTHER" id="PTHR21240">
    <property type="entry name" value="2-AMINO-3-CARBOXYLMUCONATE-6-SEMIALDEHYDE DECARBOXYLASE"/>
    <property type="match status" value="1"/>
</dbReference>
<dbReference type="SUPFAM" id="SSF51556">
    <property type="entry name" value="Metallo-dependent hydrolases"/>
    <property type="match status" value="1"/>
</dbReference>
<dbReference type="InterPro" id="IPR006680">
    <property type="entry name" value="Amidohydro-rel"/>
</dbReference>
<accession>A0A423WBA7</accession>
<evidence type="ECO:0000259" key="4">
    <source>
        <dbReference type="Pfam" id="PF04909"/>
    </source>
</evidence>
<name>A0A423WBA7_CYTCH</name>
<keyword evidence="1 3" id="KW-0210">Decarboxylase</keyword>
<dbReference type="GO" id="GO:0019748">
    <property type="term" value="P:secondary metabolic process"/>
    <property type="evidence" value="ECO:0007669"/>
    <property type="project" value="TreeGrafter"/>
</dbReference>
<reference evidence="5 6" key="1">
    <citation type="submission" date="2015-09" db="EMBL/GenBank/DDBJ databases">
        <title>Host preference determinants of Valsa canker pathogens revealed by comparative genomics.</title>
        <authorList>
            <person name="Yin Z."/>
            <person name="Huang L."/>
        </authorList>
    </citation>
    <scope>NUCLEOTIDE SEQUENCE [LARGE SCALE GENOMIC DNA]</scope>
    <source>
        <strain evidence="5 6">YSFL</strain>
    </source>
</reference>
<comment type="similarity">
    <text evidence="3">Belongs to the metallo-dependent hydrolases superfamily.</text>
</comment>
<dbReference type="GO" id="GO:0016787">
    <property type="term" value="F:hydrolase activity"/>
    <property type="evidence" value="ECO:0007669"/>
    <property type="project" value="InterPro"/>
</dbReference>
<organism evidence="5 6">
    <name type="scientific">Cytospora chrysosperma</name>
    <name type="common">Cytospora canker fungus</name>
    <name type="synonym">Sphaeria chrysosperma</name>
    <dbReference type="NCBI Taxonomy" id="252740"/>
    <lineage>
        <taxon>Eukaryota</taxon>
        <taxon>Fungi</taxon>
        <taxon>Dikarya</taxon>
        <taxon>Ascomycota</taxon>
        <taxon>Pezizomycotina</taxon>
        <taxon>Sordariomycetes</taxon>
        <taxon>Sordariomycetidae</taxon>
        <taxon>Diaporthales</taxon>
        <taxon>Cytosporaceae</taxon>
        <taxon>Cytospora</taxon>
    </lineage>
</organism>
<dbReference type="Pfam" id="PF04909">
    <property type="entry name" value="Amidohydro_2"/>
    <property type="match status" value="1"/>
</dbReference>
<dbReference type="GO" id="GO:0005829">
    <property type="term" value="C:cytosol"/>
    <property type="evidence" value="ECO:0007669"/>
    <property type="project" value="TreeGrafter"/>
</dbReference>
<evidence type="ECO:0000313" key="5">
    <source>
        <dbReference type="EMBL" id="ROW00573.1"/>
    </source>
</evidence>
<dbReference type="EMBL" id="LJZO01000008">
    <property type="protein sequence ID" value="ROW00573.1"/>
    <property type="molecule type" value="Genomic_DNA"/>
</dbReference>
<sequence>MSTSGPIVTLEEHFMSKAGEATLDKKTATLKHFEASGLWDKFTELGPVRIKHMDAGRVTLQVISHGPGELSPDQCRAANDQLAEAVRSHPDRFAGFASLPMGHPEEAAAELQRMCSGAAGVKFVGALVENHTEAGRYYEGPEYDVLWRIASETLDVPIYIHPTWPSDDVYDAGFRSATVPDGITLAISAYGFGWHSDVAMHIIKLFGAGVFDRFPKLKIIIGHFGEMIPFMLQRIERTSARWEISRTFRQVWDENLWLTTSGNWSLDPLATILRNTKKDRILYSVDYPFAATEDGLKWLEELEASGLDRHELLQDRAHRLIVPVVDDVSHVVDVCVTDRLWGEQIVRHELDALGWTTRNRIKYRRQILNDNATLQSGVALAHIHHDVSLSTSNINNGDLVFFDVQLFKFFAEWERSDG</sequence>
<gene>
    <name evidence="5" type="ORF">VSDG_03375</name>
</gene>
<evidence type="ECO:0000313" key="6">
    <source>
        <dbReference type="Proteomes" id="UP000284375"/>
    </source>
</evidence>
<comment type="caution">
    <text evidence="5">The sequence shown here is derived from an EMBL/GenBank/DDBJ whole genome shotgun (WGS) entry which is preliminary data.</text>
</comment>
<dbReference type="InterPro" id="IPR032465">
    <property type="entry name" value="ACMSD"/>
</dbReference>
<dbReference type="Proteomes" id="UP000284375">
    <property type="component" value="Unassembled WGS sequence"/>
</dbReference>
<dbReference type="STRING" id="252740.A0A423WBA7"/>
<protein>
    <recommendedName>
        <fullName evidence="4">Amidohydrolase-related domain-containing protein</fullName>
    </recommendedName>
</protein>
<dbReference type="PANTHER" id="PTHR21240:SF30">
    <property type="entry name" value="AMIDOHYDROLASE-RELATED DOMAIN-CONTAINING PROTEIN-RELATED"/>
    <property type="match status" value="1"/>
</dbReference>
<dbReference type="GO" id="GO:0016831">
    <property type="term" value="F:carboxy-lyase activity"/>
    <property type="evidence" value="ECO:0007669"/>
    <property type="project" value="UniProtKB-KW"/>
</dbReference>
<dbReference type="OrthoDB" id="432010at2759"/>
<dbReference type="InterPro" id="IPR032466">
    <property type="entry name" value="Metal_Hydrolase"/>
</dbReference>
<evidence type="ECO:0000256" key="3">
    <source>
        <dbReference type="RuleBase" id="RU366045"/>
    </source>
</evidence>
<evidence type="ECO:0000256" key="2">
    <source>
        <dbReference type="ARBA" id="ARBA00023239"/>
    </source>
</evidence>
<proteinExistence type="inferred from homology"/>
<feature type="domain" description="Amidohydrolase-related" evidence="4">
    <location>
        <begin position="53"/>
        <end position="310"/>
    </location>
</feature>
<keyword evidence="6" id="KW-1185">Reference proteome</keyword>
<keyword evidence="2 3" id="KW-0456">Lyase</keyword>
<dbReference type="Gene3D" id="3.20.20.140">
    <property type="entry name" value="Metal-dependent hydrolases"/>
    <property type="match status" value="1"/>
</dbReference>
<dbReference type="AlphaFoldDB" id="A0A423WBA7"/>